<keyword evidence="1" id="KW-0472">Membrane</keyword>
<feature type="transmembrane region" description="Helical" evidence="1">
    <location>
        <begin position="144"/>
        <end position="164"/>
    </location>
</feature>
<evidence type="ECO:0000313" key="3">
    <source>
        <dbReference type="Proteomes" id="UP000224634"/>
    </source>
</evidence>
<name>A0A2B7XRT0_POLH7</name>
<evidence type="ECO:0000313" key="2">
    <source>
        <dbReference type="EMBL" id="PGH11936.1"/>
    </source>
</evidence>
<gene>
    <name evidence="2" type="ORF">AJ80_06901</name>
</gene>
<protein>
    <submittedName>
        <fullName evidence="2">Uncharacterized protein</fullName>
    </submittedName>
</protein>
<dbReference type="AlphaFoldDB" id="A0A2B7XRT0"/>
<evidence type="ECO:0000256" key="1">
    <source>
        <dbReference type="SAM" id="Phobius"/>
    </source>
</evidence>
<keyword evidence="1" id="KW-0812">Transmembrane</keyword>
<dbReference type="Proteomes" id="UP000224634">
    <property type="component" value="Unassembled WGS sequence"/>
</dbReference>
<keyword evidence="3" id="KW-1185">Reference proteome</keyword>
<dbReference type="EMBL" id="PDNA01000125">
    <property type="protein sequence ID" value="PGH11936.1"/>
    <property type="molecule type" value="Genomic_DNA"/>
</dbReference>
<keyword evidence="1" id="KW-1133">Transmembrane helix</keyword>
<dbReference type="OrthoDB" id="10018191at2759"/>
<dbReference type="STRING" id="1447883.A0A2B7XRT0"/>
<proteinExistence type="predicted"/>
<sequence>MLLPIIASPSENVPLPLADLAPDENSMHASLAVIHLQIHEAYHRLLFGLSPYPFIPSYTYVLDSRFRSLPSLLLSTINNYNQHFQRLDPNCVIMWHHMCMTLSADMQIFELAAERSGPGPGRKALDDIASWSQSPTARPSDDTMFHAVIALFSAALVLGLYTFMLPRMEHEFENPLSIELLDDIDWTQVQDEGLATGLKAAPAPHPPPPASSPSSTEHIPALFFIRHGGTIYIRGVAHQLGLQSARHILPDYAGLLKDTGKWSVHKFSYVLHSMSDVLMDFEE</sequence>
<reference evidence="2 3" key="1">
    <citation type="submission" date="2017-10" db="EMBL/GenBank/DDBJ databases">
        <title>Comparative genomics in systemic dimorphic fungi from Ajellomycetaceae.</title>
        <authorList>
            <person name="Munoz J.F."/>
            <person name="Mcewen J.G."/>
            <person name="Clay O.K."/>
            <person name="Cuomo C.A."/>
        </authorList>
    </citation>
    <scope>NUCLEOTIDE SEQUENCE [LARGE SCALE GENOMIC DNA]</scope>
    <source>
        <strain evidence="2 3">UAMH7299</strain>
    </source>
</reference>
<comment type="caution">
    <text evidence="2">The sequence shown here is derived from an EMBL/GenBank/DDBJ whole genome shotgun (WGS) entry which is preliminary data.</text>
</comment>
<organism evidence="2 3">
    <name type="scientific">Polytolypa hystricis (strain UAMH7299)</name>
    <dbReference type="NCBI Taxonomy" id="1447883"/>
    <lineage>
        <taxon>Eukaryota</taxon>
        <taxon>Fungi</taxon>
        <taxon>Dikarya</taxon>
        <taxon>Ascomycota</taxon>
        <taxon>Pezizomycotina</taxon>
        <taxon>Eurotiomycetes</taxon>
        <taxon>Eurotiomycetidae</taxon>
        <taxon>Onygenales</taxon>
        <taxon>Onygenales incertae sedis</taxon>
        <taxon>Polytolypa</taxon>
    </lineage>
</organism>
<accession>A0A2B7XRT0</accession>